<reference evidence="1" key="1">
    <citation type="submission" date="2021-01" db="EMBL/GenBank/DDBJ databases">
        <title>Whole genome shotgun sequence of Actinoplanes siamensis NBRC 109076.</title>
        <authorList>
            <person name="Komaki H."/>
            <person name="Tamura T."/>
        </authorList>
    </citation>
    <scope>NUCLEOTIDE SEQUENCE</scope>
    <source>
        <strain evidence="1">NBRC 109076</strain>
    </source>
</reference>
<comment type="caution">
    <text evidence="1">The sequence shown here is derived from an EMBL/GenBank/DDBJ whole genome shotgun (WGS) entry which is preliminary data.</text>
</comment>
<proteinExistence type="predicted"/>
<dbReference type="Proteomes" id="UP000629619">
    <property type="component" value="Unassembled WGS sequence"/>
</dbReference>
<dbReference type="Pfam" id="PF10127">
    <property type="entry name" value="RlaP"/>
    <property type="match status" value="1"/>
</dbReference>
<name>A0A919K7W2_9ACTN</name>
<keyword evidence="2" id="KW-1185">Reference proteome</keyword>
<dbReference type="EMBL" id="BOMW01000002">
    <property type="protein sequence ID" value="GIF02586.1"/>
    <property type="molecule type" value="Genomic_DNA"/>
</dbReference>
<evidence type="ECO:0000313" key="1">
    <source>
        <dbReference type="EMBL" id="GIF02586.1"/>
    </source>
</evidence>
<dbReference type="PANTHER" id="PTHR34817">
    <property type="entry name" value="NUCLEOTIDYLTRANSFERASE"/>
    <property type="match status" value="1"/>
</dbReference>
<dbReference type="InterPro" id="IPR018775">
    <property type="entry name" value="RlaP"/>
</dbReference>
<gene>
    <name evidence="1" type="ORF">Asi03nite_01240</name>
</gene>
<dbReference type="PANTHER" id="PTHR34817:SF2">
    <property type="entry name" value="NUCLEOTIDYLTRANSFERASE"/>
    <property type="match status" value="1"/>
</dbReference>
<dbReference type="RefSeq" id="WP_203676139.1">
    <property type="nucleotide sequence ID" value="NZ_BOMW01000002.1"/>
</dbReference>
<dbReference type="AlphaFoldDB" id="A0A919K7W2"/>
<organism evidence="1 2">
    <name type="scientific">Actinoplanes siamensis</name>
    <dbReference type="NCBI Taxonomy" id="1223317"/>
    <lineage>
        <taxon>Bacteria</taxon>
        <taxon>Bacillati</taxon>
        <taxon>Actinomycetota</taxon>
        <taxon>Actinomycetes</taxon>
        <taxon>Micromonosporales</taxon>
        <taxon>Micromonosporaceae</taxon>
        <taxon>Actinoplanes</taxon>
    </lineage>
</organism>
<accession>A0A919K7W2</accession>
<protein>
    <submittedName>
        <fullName evidence="1">Nucleotidyltransferase</fullName>
    </submittedName>
</protein>
<evidence type="ECO:0000313" key="2">
    <source>
        <dbReference type="Proteomes" id="UP000629619"/>
    </source>
</evidence>
<sequence>MGHLVEQHTILSVVVGSRAYGLHGPGSDHDRRGVYAAPTRDFWRLDKPATHLDGPADEQFSWEVERFCTLALQANPTVLEVLWSPLTERVTAEGEALRAARQAFLSRRVAQTYGGYARDQLDRVAARRARTGETNHKQAMHMIRLLIAGAHVLRTGEILVDVGHLRDRLLAVRNGEMAWDAVAAWAATLLAGLADATAGTVLPERPDRDRVERLLLEIREHGLRW</sequence>